<sequence>MKRFTQPKFGIEKLRRYIENHVPQTKQVSPRSSHTSDSLSSPAAWPSKIERKENQFGIRLNIKGITINSNEKSGQTYIECKNDVPILKKDPITYKNHKQKLLTKPIKMSTVSLNVSTTFFEEESHLKSEVTTPKYFQRSILSRSSVFRGNQKNSGSPPCLASNSFEKDLLFRTCSLSNSNKKSLKSFSFHRKTNSFGGENVKSLSKGGGFMAAGPLKHIKVRSLKFKNAALGETKEEGKWSFQIIKNPIFPAYKVQNLGETEDEIPANHAKIHIKKRAENCKLILHKKNF</sequence>
<dbReference type="EMBL" id="CAJZBQ010000050">
    <property type="protein sequence ID" value="CAG9329912.1"/>
    <property type="molecule type" value="Genomic_DNA"/>
</dbReference>
<keyword evidence="3" id="KW-1185">Reference proteome</keyword>
<evidence type="ECO:0000313" key="3">
    <source>
        <dbReference type="Proteomes" id="UP001162131"/>
    </source>
</evidence>
<gene>
    <name evidence="2" type="ORF">BSTOLATCC_MIC50028</name>
</gene>
<evidence type="ECO:0000256" key="1">
    <source>
        <dbReference type="SAM" id="MobiDB-lite"/>
    </source>
</evidence>
<comment type="caution">
    <text evidence="2">The sequence shown here is derived from an EMBL/GenBank/DDBJ whole genome shotgun (WGS) entry which is preliminary data.</text>
</comment>
<proteinExistence type="predicted"/>
<name>A0AAU9JQ12_9CILI</name>
<dbReference type="Proteomes" id="UP001162131">
    <property type="component" value="Unassembled WGS sequence"/>
</dbReference>
<protein>
    <submittedName>
        <fullName evidence="2">Uncharacterized protein</fullName>
    </submittedName>
</protein>
<dbReference type="AlphaFoldDB" id="A0AAU9JQ12"/>
<organism evidence="2 3">
    <name type="scientific">Blepharisma stoltei</name>
    <dbReference type="NCBI Taxonomy" id="1481888"/>
    <lineage>
        <taxon>Eukaryota</taxon>
        <taxon>Sar</taxon>
        <taxon>Alveolata</taxon>
        <taxon>Ciliophora</taxon>
        <taxon>Postciliodesmatophora</taxon>
        <taxon>Heterotrichea</taxon>
        <taxon>Heterotrichida</taxon>
        <taxon>Blepharismidae</taxon>
        <taxon>Blepharisma</taxon>
    </lineage>
</organism>
<accession>A0AAU9JQ12</accession>
<evidence type="ECO:0000313" key="2">
    <source>
        <dbReference type="EMBL" id="CAG9329912.1"/>
    </source>
</evidence>
<feature type="region of interest" description="Disordered" evidence="1">
    <location>
        <begin position="21"/>
        <end position="46"/>
    </location>
</feature>
<reference evidence="2" key="1">
    <citation type="submission" date="2021-09" db="EMBL/GenBank/DDBJ databases">
        <authorList>
            <consortium name="AG Swart"/>
            <person name="Singh M."/>
            <person name="Singh A."/>
            <person name="Seah K."/>
            <person name="Emmerich C."/>
        </authorList>
    </citation>
    <scope>NUCLEOTIDE SEQUENCE</scope>
    <source>
        <strain evidence="2">ATCC30299</strain>
    </source>
</reference>
<feature type="compositionally biased region" description="Polar residues" evidence="1">
    <location>
        <begin position="22"/>
        <end position="41"/>
    </location>
</feature>